<organism evidence="2 3">
    <name type="scientific">Ensete ventricosum</name>
    <name type="common">Abyssinian banana</name>
    <name type="synonym">Musa ensete</name>
    <dbReference type="NCBI Taxonomy" id="4639"/>
    <lineage>
        <taxon>Eukaryota</taxon>
        <taxon>Viridiplantae</taxon>
        <taxon>Streptophyta</taxon>
        <taxon>Embryophyta</taxon>
        <taxon>Tracheophyta</taxon>
        <taxon>Spermatophyta</taxon>
        <taxon>Magnoliopsida</taxon>
        <taxon>Liliopsida</taxon>
        <taxon>Zingiberales</taxon>
        <taxon>Musaceae</taxon>
        <taxon>Ensete</taxon>
    </lineage>
</organism>
<feature type="compositionally biased region" description="Low complexity" evidence="1">
    <location>
        <begin position="1"/>
        <end position="15"/>
    </location>
</feature>
<dbReference type="Proteomes" id="UP000287651">
    <property type="component" value="Unassembled WGS sequence"/>
</dbReference>
<evidence type="ECO:0000256" key="1">
    <source>
        <dbReference type="SAM" id="MobiDB-lite"/>
    </source>
</evidence>
<sequence length="152" mass="16723">MGQPSSSSPTPSQQSVTAPRSHDDPTSAGSGRGHIALTWLSWHRRLRRDPINEEWRITSLHHAEGTDSDRPHLPTMPGLTIKDPTGASKQEHLKMHIRPRASRDVHLRPNGPLFNFLASSPPTGTSLLHNLIPIADCNIHSLKGVDLIVLLL</sequence>
<feature type="region of interest" description="Disordered" evidence="1">
    <location>
        <begin position="1"/>
        <end position="32"/>
    </location>
</feature>
<comment type="caution">
    <text evidence="2">The sequence shown here is derived from an EMBL/GenBank/DDBJ whole genome shotgun (WGS) entry which is preliminary data.</text>
</comment>
<dbReference type="AlphaFoldDB" id="A0A426YLY8"/>
<evidence type="ECO:0000313" key="2">
    <source>
        <dbReference type="EMBL" id="RRT52737.1"/>
    </source>
</evidence>
<reference evidence="2 3" key="1">
    <citation type="journal article" date="2014" name="Agronomy (Basel)">
        <title>A Draft Genome Sequence for Ensete ventricosum, the Drought-Tolerant Tree Against Hunger.</title>
        <authorList>
            <person name="Harrison J."/>
            <person name="Moore K.A."/>
            <person name="Paszkiewicz K."/>
            <person name="Jones T."/>
            <person name="Grant M."/>
            <person name="Ambacheew D."/>
            <person name="Muzemil S."/>
            <person name="Studholme D.J."/>
        </authorList>
    </citation>
    <scope>NUCLEOTIDE SEQUENCE [LARGE SCALE GENOMIC DNA]</scope>
</reference>
<proteinExistence type="predicted"/>
<gene>
    <name evidence="2" type="ORF">B296_00028465</name>
</gene>
<evidence type="ECO:0000313" key="3">
    <source>
        <dbReference type="Proteomes" id="UP000287651"/>
    </source>
</evidence>
<name>A0A426YLY8_ENSVE</name>
<protein>
    <submittedName>
        <fullName evidence="2">Uncharacterized protein</fullName>
    </submittedName>
</protein>
<accession>A0A426YLY8</accession>
<dbReference type="EMBL" id="AMZH03011512">
    <property type="protein sequence ID" value="RRT52737.1"/>
    <property type="molecule type" value="Genomic_DNA"/>
</dbReference>